<dbReference type="InterPro" id="IPR036097">
    <property type="entry name" value="HisK_dim/P_sf"/>
</dbReference>
<dbReference type="InterPro" id="IPR050736">
    <property type="entry name" value="Sensor_HK_Regulatory"/>
</dbReference>
<protein>
    <recommendedName>
        <fullName evidence="2">histidine kinase</fullName>
        <ecNumber evidence="2">2.7.13.3</ecNumber>
    </recommendedName>
</protein>
<reference evidence="9 10" key="1">
    <citation type="journal article" date="2016" name="BMC Genomics">
        <title>Type VI secretion systems of human gut Bacteroidales segregate into three genetic architectures, two of which are contained on mobile genetic elements.</title>
        <authorList>
            <person name="Coyne M.J."/>
            <person name="Roelofs K.G."/>
            <person name="Comstock L.E."/>
        </authorList>
    </citation>
    <scope>NUCLEOTIDE SEQUENCE [LARGE SCALE GENOMIC DNA]</scope>
    <source>
        <strain evidence="9 10">CL09T03C01</strain>
    </source>
</reference>
<dbReference type="Proteomes" id="UP000056419">
    <property type="component" value="Unassembled WGS sequence"/>
</dbReference>
<dbReference type="CDD" id="cd00082">
    <property type="entry name" value="HisKA"/>
    <property type="match status" value="1"/>
</dbReference>
<accession>A0A120A0B7</accession>
<keyword evidence="6" id="KW-1133">Transmembrane helix</keyword>
<dbReference type="PANTHER" id="PTHR43711:SF31">
    <property type="entry name" value="HISTIDINE KINASE"/>
    <property type="match status" value="1"/>
</dbReference>
<evidence type="ECO:0000256" key="7">
    <source>
        <dbReference type="SAM" id="SignalP"/>
    </source>
</evidence>
<gene>
    <name evidence="9" type="primary">pleC</name>
    <name evidence="9" type="ORF">AA415_03167</name>
</gene>
<keyword evidence="5" id="KW-0902">Two-component regulatory system</keyword>
<keyword evidence="4" id="KW-0418">Kinase</keyword>
<dbReference type="PATRIC" id="fig|46506.5.peg.3408"/>
<evidence type="ECO:0000256" key="6">
    <source>
        <dbReference type="SAM" id="Phobius"/>
    </source>
</evidence>
<dbReference type="Gene3D" id="1.10.287.130">
    <property type="match status" value="1"/>
</dbReference>
<evidence type="ECO:0000313" key="9">
    <source>
        <dbReference type="EMBL" id="KWR51791.1"/>
    </source>
</evidence>
<keyword evidence="3 9" id="KW-0808">Transferase</keyword>
<dbReference type="AlphaFoldDB" id="A0A120A0B7"/>
<name>A0A120A0B7_BACSE</name>
<feature type="signal peptide" evidence="7">
    <location>
        <begin position="1"/>
        <end position="22"/>
    </location>
</feature>
<proteinExistence type="predicted"/>
<keyword evidence="10" id="KW-1185">Reference proteome</keyword>
<keyword evidence="7" id="KW-0732">Signal</keyword>
<evidence type="ECO:0000259" key="8">
    <source>
        <dbReference type="SMART" id="SM00388"/>
    </source>
</evidence>
<comment type="catalytic activity">
    <reaction evidence="1">
        <text>ATP + protein L-histidine = ADP + protein N-phospho-L-histidine.</text>
        <dbReference type="EC" id="2.7.13.3"/>
    </reaction>
</comment>
<dbReference type="PANTHER" id="PTHR43711">
    <property type="entry name" value="TWO-COMPONENT HISTIDINE KINASE"/>
    <property type="match status" value="1"/>
</dbReference>
<dbReference type="RefSeq" id="WP_060386678.1">
    <property type="nucleotide sequence ID" value="NZ_LRGC01000029.1"/>
</dbReference>
<comment type="caution">
    <text evidence="9">The sequence shown here is derived from an EMBL/GenBank/DDBJ whole genome shotgun (WGS) entry which is preliminary data.</text>
</comment>
<sequence precursor="true">MKRSFIIPTLLILLLSVQIINADVQSQNSVLHQHSIEIERCINNGIRKADSLVKTGKPDEALTYYKSSLKSKDSLYNLITNSQMEEILSLYNMDKLILQREQRHSMFHQTCLYISVIIILALLLSNIHIYRSRKRLQKNEKEIRRLTSIAEEANEIKSHFLTNMSYNIRILLNNVVGFSQLMTEDGNLNEKEKREYSGIIQSNSAELIQLVNNVLDLSRLEANMMKFQLQNCNVQEWCNELPYLVQMRSEGYIHLVLQADVDNAIIYTDVSRFTQIISSMLLYPVECKKPRRIGMQLVYNQEKQEINFRIDNSPLADSAFASQKEAILQKINLLFFEHFNGSYRVENCENNPIIFFTYPALIT</sequence>
<feature type="domain" description="Signal transduction histidine kinase dimerisation/phosphoacceptor" evidence="8">
    <location>
        <begin position="156"/>
        <end position="223"/>
    </location>
</feature>
<dbReference type="InterPro" id="IPR036890">
    <property type="entry name" value="HATPase_C_sf"/>
</dbReference>
<organism evidence="9 10">
    <name type="scientific">Bacteroides stercoris</name>
    <dbReference type="NCBI Taxonomy" id="46506"/>
    <lineage>
        <taxon>Bacteria</taxon>
        <taxon>Pseudomonadati</taxon>
        <taxon>Bacteroidota</taxon>
        <taxon>Bacteroidia</taxon>
        <taxon>Bacteroidales</taxon>
        <taxon>Bacteroidaceae</taxon>
        <taxon>Bacteroides</taxon>
    </lineage>
</organism>
<dbReference type="SMART" id="SM00388">
    <property type="entry name" value="HisKA"/>
    <property type="match status" value="1"/>
</dbReference>
<feature type="chain" id="PRO_5007163303" description="histidine kinase" evidence="7">
    <location>
        <begin position="23"/>
        <end position="363"/>
    </location>
</feature>
<evidence type="ECO:0000256" key="5">
    <source>
        <dbReference type="ARBA" id="ARBA00023012"/>
    </source>
</evidence>
<dbReference type="SUPFAM" id="SSF55874">
    <property type="entry name" value="ATPase domain of HSP90 chaperone/DNA topoisomerase II/histidine kinase"/>
    <property type="match status" value="1"/>
</dbReference>
<evidence type="ECO:0000313" key="10">
    <source>
        <dbReference type="Proteomes" id="UP000056419"/>
    </source>
</evidence>
<dbReference type="GO" id="GO:0000155">
    <property type="term" value="F:phosphorelay sensor kinase activity"/>
    <property type="evidence" value="ECO:0007669"/>
    <property type="project" value="InterPro"/>
</dbReference>
<keyword evidence="6" id="KW-0812">Transmembrane</keyword>
<dbReference type="SUPFAM" id="SSF47384">
    <property type="entry name" value="Homodimeric domain of signal transducing histidine kinase"/>
    <property type="match status" value="1"/>
</dbReference>
<evidence type="ECO:0000256" key="4">
    <source>
        <dbReference type="ARBA" id="ARBA00022777"/>
    </source>
</evidence>
<dbReference type="EMBL" id="LRGC01000029">
    <property type="protein sequence ID" value="KWR51791.1"/>
    <property type="molecule type" value="Genomic_DNA"/>
</dbReference>
<evidence type="ECO:0000256" key="2">
    <source>
        <dbReference type="ARBA" id="ARBA00012438"/>
    </source>
</evidence>
<dbReference type="Pfam" id="PF00512">
    <property type="entry name" value="HisKA"/>
    <property type="match status" value="1"/>
</dbReference>
<dbReference type="EC" id="2.7.13.3" evidence="2"/>
<keyword evidence="6" id="KW-0472">Membrane</keyword>
<evidence type="ECO:0000256" key="3">
    <source>
        <dbReference type="ARBA" id="ARBA00022679"/>
    </source>
</evidence>
<dbReference type="STRING" id="46506.AA415_03167"/>
<dbReference type="InterPro" id="IPR003661">
    <property type="entry name" value="HisK_dim/P_dom"/>
</dbReference>
<evidence type="ECO:0000256" key="1">
    <source>
        <dbReference type="ARBA" id="ARBA00000085"/>
    </source>
</evidence>
<feature type="transmembrane region" description="Helical" evidence="6">
    <location>
        <begin position="112"/>
        <end position="130"/>
    </location>
</feature>